<keyword evidence="4" id="KW-1185">Reference proteome</keyword>
<dbReference type="OrthoDB" id="5919011at2759"/>
<feature type="domain" description="ZP" evidence="2">
    <location>
        <begin position="1"/>
        <end position="229"/>
    </location>
</feature>
<dbReference type="SMART" id="SM00241">
    <property type="entry name" value="ZP"/>
    <property type="match status" value="1"/>
</dbReference>
<dbReference type="InterPro" id="IPR057475">
    <property type="entry name" value="CUT_C"/>
</dbReference>
<dbReference type="PANTHER" id="PTHR22907:SF34">
    <property type="entry name" value="ZP DOMAIN-CONTAINING PROTEIN"/>
    <property type="match status" value="1"/>
</dbReference>
<dbReference type="InterPro" id="IPR001507">
    <property type="entry name" value="ZP_dom"/>
</dbReference>
<dbReference type="Pfam" id="PF25301">
    <property type="entry name" value="CUT_C"/>
    <property type="match status" value="1"/>
</dbReference>
<keyword evidence="1" id="KW-0732">Signal</keyword>
<dbReference type="STRING" id="53326.A0A016U151"/>
<sequence>MPAVYSMMIYEFSSPDSVDATDSIDILPANILAIFKCTHENRNKKSASEAYGHFSPPMLSILLPVLLSYVTAAPERHDDHVFPADDIIELPVGRFPDPDCEYSVFRNGPFGPKVDSKVRVGDVVFHSWKCSYGALDSSMYCLMVNNCTVSAERDSSQRVPILDEFGCSLFPNVLPHVEYPSDLNGGLLVHAFSLDVDQAAVFFECNVKLLLKLNGVCRRPTCPPLEELRGVRSRFRRRLGKVF</sequence>
<evidence type="ECO:0000259" key="2">
    <source>
        <dbReference type="PROSITE" id="PS51034"/>
    </source>
</evidence>
<evidence type="ECO:0000313" key="4">
    <source>
        <dbReference type="Proteomes" id="UP000024635"/>
    </source>
</evidence>
<accession>A0A016U151</accession>
<evidence type="ECO:0000313" key="3">
    <source>
        <dbReference type="EMBL" id="EYC08721.1"/>
    </source>
</evidence>
<protein>
    <recommendedName>
        <fullName evidence="2">ZP domain-containing protein</fullName>
    </recommendedName>
</protein>
<dbReference type="Proteomes" id="UP000024635">
    <property type="component" value="Unassembled WGS sequence"/>
</dbReference>
<dbReference type="InterPro" id="IPR051962">
    <property type="entry name" value="Cuticlin"/>
</dbReference>
<reference evidence="4" key="1">
    <citation type="journal article" date="2015" name="Nat. Genet.">
        <title>The genome and transcriptome of the zoonotic hookworm Ancylostoma ceylanicum identify infection-specific gene families.</title>
        <authorList>
            <person name="Schwarz E.M."/>
            <person name="Hu Y."/>
            <person name="Antoshechkin I."/>
            <person name="Miller M.M."/>
            <person name="Sternberg P.W."/>
            <person name="Aroian R.V."/>
        </authorList>
    </citation>
    <scope>NUCLEOTIDE SEQUENCE</scope>
    <source>
        <strain evidence="4">HY135</strain>
    </source>
</reference>
<gene>
    <name evidence="3" type="primary">Acey_s0064.g3497</name>
    <name evidence="3" type="synonym">Acey-T01D1.8</name>
    <name evidence="3" type="ORF">Y032_0064g3497</name>
</gene>
<dbReference type="AlphaFoldDB" id="A0A016U151"/>
<proteinExistence type="predicted"/>
<organism evidence="3 4">
    <name type="scientific">Ancylostoma ceylanicum</name>
    <dbReference type="NCBI Taxonomy" id="53326"/>
    <lineage>
        <taxon>Eukaryota</taxon>
        <taxon>Metazoa</taxon>
        <taxon>Ecdysozoa</taxon>
        <taxon>Nematoda</taxon>
        <taxon>Chromadorea</taxon>
        <taxon>Rhabditida</taxon>
        <taxon>Rhabditina</taxon>
        <taxon>Rhabditomorpha</taxon>
        <taxon>Strongyloidea</taxon>
        <taxon>Ancylostomatidae</taxon>
        <taxon>Ancylostomatinae</taxon>
        <taxon>Ancylostoma</taxon>
    </lineage>
</organism>
<comment type="caution">
    <text evidence="3">The sequence shown here is derived from an EMBL/GenBank/DDBJ whole genome shotgun (WGS) entry which is preliminary data.</text>
</comment>
<dbReference type="PANTHER" id="PTHR22907">
    <property type="entry name" value="GH04558P"/>
    <property type="match status" value="1"/>
</dbReference>
<name>A0A016U151_9BILA</name>
<evidence type="ECO:0000256" key="1">
    <source>
        <dbReference type="ARBA" id="ARBA00022729"/>
    </source>
</evidence>
<dbReference type="PROSITE" id="PS51034">
    <property type="entry name" value="ZP_2"/>
    <property type="match status" value="1"/>
</dbReference>
<dbReference type="EMBL" id="JARK01001400">
    <property type="protein sequence ID" value="EYC08721.1"/>
    <property type="molecule type" value="Genomic_DNA"/>
</dbReference>